<evidence type="ECO:0000259" key="2">
    <source>
        <dbReference type="Pfam" id="PF11887"/>
    </source>
</evidence>
<dbReference type="Pfam" id="PF11887">
    <property type="entry name" value="Mce4_CUP1"/>
    <property type="match status" value="1"/>
</dbReference>
<dbReference type="AlphaFoldDB" id="A0A231GXY4"/>
<dbReference type="RefSeq" id="WP_039778284.1">
    <property type="nucleotide sequence ID" value="NZ_JAAXOR010000001.1"/>
</dbReference>
<keyword evidence="4" id="KW-1185">Reference proteome</keyword>
<proteinExistence type="predicted"/>
<feature type="domain" description="Mce/MlaD" evidence="1">
    <location>
        <begin position="36"/>
        <end position="110"/>
    </location>
</feature>
<protein>
    <submittedName>
        <fullName evidence="3">Uncharacterized protein</fullName>
    </submittedName>
</protein>
<organism evidence="3 4">
    <name type="scientific">Nocardia cerradoensis</name>
    <dbReference type="NCBI Taxonomy" id="85688"/>
    <lineage>
        <taxon>Bacteria</taxon>
        <taxon>Bacillati</taxon>
        <taxon>Actinomycetota</taxon>
        <taxon>Actinomycetes</taxon>
        <taxon>Mycobacteriales</taxon>
        <taxon>Nocardiaceae</taxon>
        <taxon>Nocardia</taxon>
    </lineage>
</organism>
<dbReference type="Proteomes" id="UP000215506">
    <property type="component" value="Unassembled WGS sequence"/>
</dbReference>
<evidence type="ECO:0000313" key="3">
    <source>
        <dbReference type="EMBL" id="OXR41493.1"/>
    </source>
</evidence>
<dbReference type="InterPro" id="IPR024516">
    <property type="entry name" value="Mce_C"/>
</dbReference>
<feature type="domain" description="Mammalian cell entry C-terminal" evidence="2">
    <location>
        <begin position="128"/>
        <end position="233"/>
    </location>
</feature>
<name>A0A231GXY4_9NOCA</name>
<reference evidence="3 4" key="1">
    <citation type="submission" date="2017-07" db="EMBL/GenBank/DDBJ databases">
        <title>First draft Genome Sequence of Nocardia cerradoensis isolated from human infection.</title>
        <authorList>
            <person name="Carrasco G."/>
        </authorList>
    </citation>
    <scope>NUCLEOTIDE SEQUENCE [LARGE SCALE GENOMIC DNA]</scope>
    <source>
        <strain evidence="3 4">CNM20130759</strain>
    </source>
</reference>
<sequence length="334" mass="35656">MSTRALGIRVALSVLAMAVVLAGVFRLIERPVDGDTDTYTAVFTDANGLRTGDDVRLYGVQVGKVRSVDLDGALARVRFTVTQGHPLYTETLVAVRYQNLTGFRYLEIRQPDQPGARRTSASGFDTAHTIPAFDITTLFNGLQPVLAQLSPDDLNRFASSMLAVVQGDGNGIGPALDAIDTLSRYASDRAQVLSILVNNLAQVSAHMAGKSGNAMQLMTNLTELFVTITDKLPGLVQFAMEIPPMLRPLLELLDVLGVTGEKNRDLDALLHRVLPGPRQAADVLGRLPGLIQTMATTVPPTGPDATMTCSHGIAAAPAPLAVLIAGQRITLCHR</sequence>
<dbReference type="PANTHER" id="PTHR33371:SF17">
    <property type="entry name" value="MCE-FAMILY PROTEIN MCE1B"/>
    <property type="match status" value="1"/>
</dbReference>
<dbReference type="GO" id="GO:0005576">
    <property type="term" value="C:extracellular region"/>
    <property type="evidence" value="ECO:0007669"/>
    <property type="project" value="TreeGrafter"/>
</dbReference>
<dbReference type="InterPro" id="IPR052336">
    <property type="entry name" value="MlaD_Phospholipid_Transporter"/>
</dbReference>
<accession>A0A231GXY4</accession>
<evidence type="ECO:0000313" key="4">
    <source>
        <dbReference type="Proteomes" id="UP000215506"/>
    </source>
</evidence>
<dbReference type="GO" id="GO:0051701">
    <property type="term" value="P:biological process involved in interaction with host"/>
    <property type="evidence" value="ECO:0007669"/>
    <property type="project" value="TreeGrafter"/>
</dbReference>
<dbReference type="EMBL" id="NGAF01000019">
    <property type="protein sequence ID" value="OXR41493.1"/>
    <property type="molecule type" value="Genomic_DNA"/>
</dbReference>
<dbReference type="PANTHER" id="PTHR33371">
    <property type="entry name" value="INTERMEMBRANE PHOSPHOLIPID TRANSPORT SYSTEM BINDING PROTEIN MLAD-RELATED"/>
    <property type="match status" value="1"/>
</dbReference>
<dbReference type="InterPro" id="IPR003399">
    <property type="entry name" value="Mce/MlaD"/>
</dbReference>
<comment type="caution">
    <text evidence="3">The sequence shown here is derived from an EMBL/GenBank/DDBJ whole genome shotgun (WGS) entry which is preliminary data.</text>
</comment>
<dbReference type="Pfam" id="PF02470">
    <property type="entry name" value="MlaD"/>
    <property type="match status" value="1"/>
</dbReference>
<evidence type="ECO:0000259" key="1">
    <source>
        <dbReference type="Pfam" id="PF02470"/>
    </source>
</evidence>
<gene>
    <name evidence="3" type="ORF">B7C42_06385</name>
</gene>